<organism evidence="2 3">
    <name type="scientific">Candidatus Ryanbacteria bacterium RIFCSPLOWO2_02_FULL_47_14</name>
    <dbReference type="NCBI Taxonomy" id="1802129"/>
    <lineage>
        <taxon>Bacteria</taxon>
        <taxon>Candidatus Ryaniibacteriota</taxon>
    </lineage>
</organism>
<gene>
    <name evidence="2" type="ORF">A3J04_02845</name>
</gene>
<sequence length="91" mass="9727">MTTRVALRFGFLCVVLTGVLHVVHAPTTPVVLGALLPVATFVGGGLCVERWKNRLGLTIALVLQWGWLIGDPAYWVAATALTVAAIYRPAD</sequence>
<evidence type="ECO:0000313" key="2">
    <source>
        <dbReference type="EMBL" id="OGZ56662.1"/>
    </source>
</evidence>
<evidence type="ECO:0000313" key="3">
    <source>
        <dbReference type="Proteomes" id="UP000177954"/>
    </source>
</evidence>
<comment type="caution">
    <text evidence="2">The sequence shown here is derived from an EMBL/GenBank/DDBJ whole genome shotgun (WGS) entry which is preliminary data.</text>
</comment>
<dbReference type="STRING" id="1802129.A3J04_02845"/>
<feature type="transmembrane region" description="Helical" evidence="1">
    <location>
        <begin position="5"/>
        <end position="24"/>
    </location>
</feature>
<protein>
    <submittedName>
        <fullName evidence="2">Uncharacterized protein</fullName>
    </submittedName>
</protein>
<dbReference type="Proteomes" id="UP000177954">
    <property type="component" value="Unassembled WGS sequence"/>
</dbReference>
<feature type="transmembrane region" description="Helical" evidence="1">
    <location>
        <begin position="60"/>
        <end position="87"/>
    </location>
</feature>
<proteinExistence type="predicted"/>
<reference evidence="2 3" key="1">
    <citation type="journal article" date="2016" name="Nat. Commun.">
        <title>Thousands of microbial genomes shed light on interconnected biogeochemical processes in an aquifer system.</title>
        <authorList>
            <person name="Anantharaman K."/>
            <person name="Brown C.T."/>
            <person name="Hug L.A."/>
            <person name="Sharon I."/>
            <person name="Castelle C.J."/>
            <person name="Probst A.J."/>
            <person name="Thomas B.C."/>
            <person name="Singh A."/>
            <person name="Wilkins M.J."/>
            <person name="Karaoz U."/>
            <person name="Brodie E.L."/>
            <person name="Williams K.H."/>
            <person name="Hubbard S.S."/>
            <person name="Banfield J.F."/>
        </authorList>
    </citation>
    <scope>NUCLEOTIDE SEQUENCE [LARGE SCALE GENOMIC DNA]</scope>
</reference>
<feature type="transmembrane region" description="Helical" evidence="1">
    <location>
        <begin position="30"/>
        <end position="48"/>
    </location>
</feature>
<dbReference type="AlphaFoldDB" id="A0A1G2H2F7"/>
<accession>A0A1G2H2F7</accession>
<keyword evidence="1" id="KW-0812">Transmembrane</keyword>
<keyword evidence="1" id="KW-1133">Transmembrane helix</keyword>
<evidence type="ECO:0000256" key="1">
    <source>
        <dbReference type="SAM" id="Phobius"/>
    </source>
</evidence>
<dbReference type="EMBL" id="MHNZ01000011">
    <property type="protein sequence ID" value="OGZ56662.1"/>
    <property type="molecule type" value="Genomic_DNA"/>
</dbReference>
<keyword evidence="1" id="KW-0472">Membrane</keyword>
<name>A0A1G2H2F7_9BACT</name>